<dbReference type="RefSeq" id="WP_338449879.1">
    <property type="nucleotide sequence ID" value="NZ_CP137640.1"/>
</dbReference>
<dbReference type="InterPro" id="IPR022002">
    <property type="entry name" value="ChsH2_Znr"/>
</dbReference>
<name>A0ABZ2CB19_9BACI</name>
<dbReference type="Pfam" id="PF01796">
    <property type="entry name" value="OB_ChsH2_C"/>
    <property type="match status" value="1"/>
</dbReference>
<dbReference type="Pfam" id="PF12172">
    <property type="entry name" value="zf-ChsH2"/>
    <property type="match status" value="1"/>
</dbReference>
<dbReference type="InterPro" id="IPR052513">
    <property type="entry name" value="Thioester_dehydratase-like"/>
</dbReference>
<reference evidence="3 4" key="1">
    <citation type="submission" date="2023-10" db="EMBL/GenBank/DDBJ databases">
        <title>Niallia locisalis sp.nov. isolated from a salt pond sample.</title>
        <authorList>
            <person name="Li X.-J."/>
            <person name="Dong L."/>
        </authorList>
    </citation>
    <scope>NUCLEOTIDE SEQUENCE [LARGE SCALE GENOMIC DNA]</scope>
    <source>
        <strain evidence="3 4">DSM 29761</strain>
    </source>
</reference>
<dbReference type="SUPFAM" id="SSF50249">
    <property type="entry name" value="Nucleic acid-binding proteins"/>
    <property type="match status" value="1"/>
</dbReference>
<keyword evidence="4" id="KW-1185">Reference proteome</keyword>
<evidence type="ECO:0000259" key="1">
    <source>
        <dbReference type="Pfam" id="PF01796"/>
    </source>
</evidence>
<dbReference type="PANTHER" id="PTHR34075">
    <property type="entry name" value="BLR3430 PROTEIN"/>
    <property type="match status" value="1"/>
</dbReference>
<evidence type="ECO:0000259" key="2">
    <source>
        <dbReference type="Pfam" id="PF12172"/>
    </source>
</evidence>
<dbReference type="EMBL" id="CP137640">
    <property type="protein sequence ID" value="WVX80949.1"/>
    <property type="molecule type" value="Genomic_DNA"/>
</dbReference>
<feature type="domain" description="ChsH2 rubredoxin-like zinc ribbon" evidence="2">
    <location>
        <begin position="16"/>
        <end position="50"/>
    </location>
</feature>
<accession>A0ABZ2CB19</accession>
<evidence type="ECO:0000313" key="4">
    <source>
        <dbReference type="Proteomes" id="UP001357223"/>
    </source>
</evidence>
<dbReference type="InterPro" id="IPR012340">
    <property type="entry name" value="NA-bd_OB-fold"/>
</dbReference>
<gene>
    <name evidence="3" type="ORF">R4Z09_27655</name>
</gene>
<dbReference type="Proteomes" id="UP001357223">
    <property type="component" value="Chromosome"/>
</dbReference>
<feature type="domain" description="ChsH2 C-terminal OB-fold" evidence="1">
    <location>
        <begin position="53"/>
        <end position="115"/>
    </location>
</feature>
<proteinExistence type="predicted"/>
<dbReference type="PANTHER" id="PTHR34075:SF5">
    <property type="entry name" value="BLR3430 PROTEIN"/>
    <property type="match status" value="1"/>
</dbReference>
<dbReference type="InterPro" id="IPR002878">
    <property type="entry name" value="ChsH2_C"/>
</dbReference>
<protein>
    <submittedName>
        <fullName evidence="3">Zn-ribbon domain-containing OB-fold protein</fullName>
    </submittedName>
</protein>
<sequence>MSKPRPLIDDDNRVFWEELKNHKFMLQHCNDCQKFIFYPRIICPHCYSENISWKETSGRGKIESYTVIHRAMPPFKDEVPYVVGIIQLNEGVKMISRLTNEKGDVAIGKDVSVVYQNIEEDLTLPYFQIIE</sequence>
<dbReference type="Gene3D" id="6.10.30.10">
    <property type="match status" value="1"/>
</dbReference>
<evidence type="ECO:0000313" key="3">
    <source>
        <dbReference type="EMBL" id="WVX80949.1"/>
    </source>
</evidence>
<organism evidence="3 4">
    <name type="scientific">Niallia oryzisoli</name>
    <dbReference type="NCBI Taxonomy" id="1737571"/>
    <lineage>
        <taxon>Bacteria</taxon>
        <taxon>Bacillati</taxon>
        <taxon>Bacillota</taxon>
        <taxon>Bacilli</taxon>
        <taxon>Bacillales</taxon>
        <taxon>Bacillaceae</taxon>
        <taxon>Niallia</taxon>
    </lineage>
</organism>